<evidence type="ECO:0000256" key="2">
    <source>
        <dbReference type="ARBA" id="ARBA00004687"/>
    </source>
</evidence>
<feature type="transmembrane region" description="Helical" evidence="11">
    <location>
        <begin position="153"/>
        <end position="171"/>
    </location>
</feature>
<comment type="pathway">
    <text evidence="2">Glycolipid biosynthesis; glycosylphosphatidylinositol-anchor biosynthesis.</text>
</comment>
<evidence type="ECO:0000256" key="7">
    <source>
        <dbReference type="ARBA" id="ARBA00022824"/>
    </source>
</evidence>
<feature type="transmembrane region" description="Helical" evidence="11">
    <location>
        <begin position="118"/>
        <end position="141"/>
    </location>
</feature>
<keyword evidence="3" id="KW-0337">GPI-anchor biosynthesis</keyword>
<evidence type="ECO:0000313" key="12">
    <source>
        <dbReference type="EMBL" id="GIH81663.1"/>
    </source>
</evidence>
<keyword evidence="13" id="KW-1185">Reference proteome</keyword>
<keyword evidence="6 11" id="KW-0812">Transmembrane</keyword>
<feature type="transmembrane region" description="Helical" evidence="11">
    <location>
        <begin position="191"/>
        <end position="217"/>
    </location>
</feature>
<evidence type="ECO:0000256" key="11">
    <source>
        <dbReference type="SAM" id="Phobius"/>
    </source>
</evidence>
<reference evidence="12" key="1">
    <citation type="submission" date="2021-01" db="EMBL/GenBank/DDBJ databases">
        <title>Whole genome shotgun sequence of Planobispora rosea NBRC 15558.</title>
        <authorList>
            <person name="Komaki H."/>
            <person name="Tamura T."/>
        </authorList>
    </citation>
    <scope>NUCLEOTIDE SEQUENCE</scope>
    <source>
        <strain evidence="12">NBRC 15558</strain>
    </source>
</reference>
<dbReference type="EMBL" id="BOOI01000001">
    <property type="protein sequence ID" value="GIH81663.1"/>
    <property type="molecule type" value="Genomic_DNA"/>
</dbReference>
<dbReference type="Proteomes" id="UP000655044">
    <property type="component" value="Unassembled WGS sequence"/>
</dbReference>
<evidence type="ECO:0000256" key="9">
    <source>
        <dbReference type="ARBA" id="ARBA00023136"/>
    </source>
</evidence>
<dbReference type="UniPathway" id="UPA00196"/>
<feature type="region of interest" description="Disordered" evidence="10">
    <location>
        <begin position="1"/>
        <end position="25"/>
    </location>
</feature>
<keyword evidence="8 11" id="KW-1133">Transmembrane helix</keyword>
<proteinExistence type="predicted"/>
<feature type="transmembrane region" description="Helical" evidence="11">
    <location>
        <begin position="363"/>
        <end position="384"/>
    </location>
</feature>
<accession>A0A8J3WAA5</accession>
<keyword evidence="7" id="KW-0256">Endoplasmic reticulum</keyword>
<keyword evidence="5" id="KW-0808">Transferase</keyword>
<keyword evidence="4" id="KW-0328">Glycosyltransferase</keyword>
<feature type="transmembrane region" description="Helical" evidence="11">
    <location>
        <begin position="34"/>
        <end position="57"/>
    </location>
</feature>
<evidence type="ECO:0008006" key="14">
    <source>
        <dbReference type="Google" id="ProtNLM"/>
    </source>
</evidence>
<organism evidence="12 13">
    <name type="scientific">Planobispora rosea</name>
    <dbReference type="NCBI Taxonomy" id="35762"/>
    <lineage>
        <taxon>Bacteria</taxon>
        <taxon>Bacillati</taxon>
        <taxon>Actinomycetota</taxon>
        <taxon>Actinomycetes</taxon>
        <taxon>Streptosporangiales</taxon>
        <taxon>Streptosporangiaceae</taxon>
        <taxon>Planobispora</taxon>
    </lineage>
</organism>
<evidence type="ECO:0000256" key="5">
    <source>
        <dbReference type="ARBA" id="ARBA00022679"/>
    </source>
</evidence>
<sequence>MAASVKHAHADGPGPEPGSGPGAERERAATVEALVLWLFSRLGIITLVAVVGAAAAAKGEEAAPFLKQWRYWDANLLIVIAEHGYGGDPAGEPDKGLPAFFPGMPLALRAVTLITGDWTLSGLLISFVAGAVAVVALARLAEFEGPPGAGWRAVLALLLWPMSVFLFAGYSESLFLAFAIPAWLAARKGNWPLAAALAAGASCMRITGLFLALALIVEFASQRRPVRQAPWLLLPFLPLLAYSAYQYGRTGDWLAWKHAQEANWGRTLVWPWESLATTWQTAMSEGHFAWAFRMEIAGAVVGVTLVLILLYLRRWSELVYVGLQVGALICSAYYLSIPRSALLWWPLFLLAARLSTPGPRWRTALIAAYALVMGPLMVLNTMTFTEGAWVG</sequence>
<protein>
    <recommendedName>
        <fullName evidence="14">Integral membrane protein</fullName>
    </recommendedName>
</protein>
<dbReference type="GO" id="GO:0006506">
    <property type="term" value="P:GPI anchor biosynthetic process"/>
    <property type="evidence" value="ECO:0007669"/>
    <property type="project" value="UniProtKB-UniPathway"/>
</dbReference>
<dbReference type="GO" id="GO:0031501">
    <property type="term" value="C:mannosyltransferase complex"/>
    <property type="evidence" value="ECO:0007669"/>
    <property type="project" value="TreeGrafter"/>
</dbReference>
<dbReference type="PANTHER" id="PTHR12468:SF2">
    <property type="entry name" value="GPI MANNOSYLTRANSFERASE 2"/>
    <property type="match status" value="1"/>
</dbReference>
<evidence type="ECO:0000256" key="4">
    <source>
        <dbReference type="ARBA" id="ARBA00022676"/>
    </source>
</evidence>
<keyword evidence="9 11" id="KW-0472">Membrane</keyword>
<name>A0A8J3WAA5_PLARO</name>
<dbReference type="AlphaFoldDB" id="A0A8J3WAA5"/>
<evidence type="ECO:0000313" key="13">
    <source>
        <dbReference type="Proteomes" id="UP000655044"/>
    </source>
</evidence>
<evidence type="ECO:0000256" key="8">
    <source>
        <dbReference type="ARBA" id="ARBA00022989"/>
    </source>
</evidence>
<dbReference type="PANTHER" id="PTHR12468">
    <property type="entry name" value="GPI MANNOSYLTRANSFERASE 2"/>
    <property type="match status" value="1"/>
</dbReference>
<gene>
    <name evidence="12" type="ORF">Pro02_00710</name>
</gene>
<evidence type="ECO:0000256" key="10">
    <source>
        <dbReference type="SAM" id="MobiDB-lite"/>
    </source>
</evidence>
<dbReference type="RefSeq" id="WP_189242506.1">
    <property type="nucleotide sequence ID" value="NZ_BMQP01000016.1"/>
</dbReference>
<dbReference type="InterPro" id="IPR007315">
    <property type="entry name" value="PIG-V/Gpi18"/>
</dbReference>
<dbReference type="GO" id="GO:0004376">
    <property type="term" value="F:GPI mannosyltransferase activity"/>
    <property type="evidence" value="ECO:0007669"/>
    <property type="project" value="InterPro"/>
</dbReference>
<feature type="transmembrane region" description="Helical" evidence="11">
    <location>
        <begin position="229"/>
        <end position="248"/>
    </location>
</feature>
<evidence type="ECO:0000256" key="1">
    <source>
        <dbReference type="ARBA" id="ARBA00004477"/>
    </source>
</evidence>
<dbReference type="GO" id="GO:0016020">
    <property type="term" value="C:membrane"/>
    <property type="evidence" value="ECO:0007669"/>
    <property type="project" value="GOC"/>
</dbReference>
<dbReference type="GO" id="GO:0000009">
    <property type="term" value="F:alpha-1,6-mannosyltransferase activity"/>
    <property type="evidence" value="ECO:0007669"/>
    <property type="project" value="InterPro"/>
</dbReference>
<comment type="caution">
    <text evidence="12">The sequence shown here is derived from an EMBL/GenBank/DDBJ whole genome shotgun (WGS) entry which is preliminary data.</text>
</comment>
<evidence type="ECO:0000256" key="3">
    <source>
        <dbReference type="ARBA" id="ARBA00022502"/>
    </source>
</evidence>
<evidence type="ECO:0000256" key="6">
    <source>
        <dbReference type="ARBA" id="ARBA00022692"/>
    </source>
</evidence>
<feature type="transmembrane region" description="Helical" evidence="11">
    <location>
        <begin position="318"/>
        <end position="335"/>
    </location>
</feature>
<comment type="subcellular location">
    <subcellularLocation>
        <location evidence="1">Endoplasmic reticulum membrane</location>
        <topology evidence="1">Multi-pass membrane protein</topology>
    </subcellularLocation>
</comment>
<dbReference type="Pfam" id="PF04188">
    <property type="entry name" value="Mannosyl_trans2"/>
    <property type="match status" value="1"/>
</dbReference>
<feature type="transmembrane region" description="Helical" evidence="11">
    <location>
        <begin position="290"/>
        <end position="311"/>
    </location>
</feature>